<organism evidence="1 2">
    <name type="scientific">Malaciobacter pacificus</name>
    <dbReference type="NCBI Taxonomy" id="1080223"/>
    <lineage>
        <taxon>Bacteria</taxon>
        <taxon>Pseudomonadati</taxon>
        <taxon>Campylobacterota</taxon>
        <taxon>Epsilonproteobacteria</taxon>
        <taxon>Campylobacterales</taxon>
        <taxon>Arcobacteraceae</taxon>
        <taxon>Malaciobacter</taxon>
    </lineage>
</organism>
<reference evidence="1" key="1">
    <citation type="submission" date="2019-09" db="EMBL/GenBank/DDBJ databases">
        <title>Complete genome sequencing of four Arcobacter species reveals a diverse suite of mobile elements.</title>
        <authorList>
            <person name="Miller W.G."/>
            <person name="Yee E."/>
            <person name="Bono J.L."/>
        </authorList>
    </citation>
    <scope>NUCLEOTIDE SEQUENCE [LARGE SCALE GENOMIC DNA]</scope>
    <source>
        <strain evidence="1">LMG 26638</strain>
    </source>
</reference>
<dbReference type="InterPro" id="IPR002686">
    <property type="entry name" value="Transposase_17"/>
</dbReference>
<evidence type="ECO:0000313" key="2">
    <source>
        <dbReference type="Proteomes" id="UP000322726"/>
    </source>
</evidence>
<name>A0A5C2H5U2_9BACT</name>
<proteinExistence type="predicted"/>
<dbReference type="SMART" id="SM01321">
    <property type="entry name" value="Y1_Tnp"/>
    <property type="match status" value="1"/>
</dbReference>
<sequence length="262" mass="30783">MPTKPRIDFAGFHHIVNRGVNRTNVFNHPNDKDMFLQIINKSSKVHNIILHTYALMENHYHLLLETKEENLSSFMRIVNANYAIYFNRKYNRSGHLWQDRYKSKYVLSDNYLYTVIKYIEYNPLEANISSKISSYPFTLSYNIFKGLKYYPCCENSILLKDFDIKTLSDFLNNPLNDKEIELLSEKENIEKKKNKINVLKIKTLNEHFKDVDSKEQRNNSIFNSFYDGYTQVEIGNYLNLSKSSISKILKSGDSTPGVKKLC</sequence>
<dbReference type="Gene3D" id="3.30.70.1290">
    <property type="entry name" value="Transposase IS200-like"/>
    <property type="match status" value="1"/>
</dbReference>
<accession>A0A5C2H5U2</accession>
<evidence type="ECO:0000313" key="1">
    <source>
        <dbReference type="EMBL" id="QEP33729.1"/>
    </source>
</evidence>
<keyword evidence="2" id="KW-1185">Reference proteome</keyword>
<protein>
    <submittedName>
        <fullName evidence="1">Transposase, IS200 family</fullName>
    </submittedName>
</protein>
<dbReference type="Pfam" id="PF01797">
    <property type="entry name" value="Y1_Tnp"/>
    <property type="match status" value="1"/>
</dbReference>
<dbReference type="EMBL" id="CP035928">
    <property type="protein sequence ID" value="QEP33729.1"/>
    <property type="molecule type" value="Genomic_DNA"/>
</dbReference>
<dbReference type="SUPFAM" id="SSF143422">
    <property type="entry name" value="Transposase IS200-like"/>
    <property type="match status" value="1"/>
</dbReference>
<dbReference type="GO" id="GO:0006313">
    <property type="term" value="P:DNA transposition"/>
    <property type="evidence" value="ECO:0007669"/>
    <property type="project" value="InterPro"/>
</dbReference>
<dbReference type="PANTHER" id="PTHR34322:SF2">
    <property type="entry name" value="TRANSPOSASE IS200-LIKE DOMAIN-CONTAINING PROTEIN"/>
    <property type="match status" value="1"/>
</dbReference>
<dbReference type="GO" id="GO:0003677">
    <property type="term" value="F:DNA binding"/>
    <property type="evidence" value="ECO:0007669"/>
    <property type="project" value="InterPro"/>
</dbReference>
<dbReference type="RefSeq" id="WP_130232686.1">
    <property type="nucleotide sequence ID" value="NZ_BMEF01000002.1"/>
</dbReference>
<dbReference type="AlphaFoldDB" id="A0A5C2H5U2"/>
<dbReference type="GO" id="GO:0004803">
    <property type="term" value="F:transposase activity"/>
    <property type="evidence" value="ECO:0007669"/>
    <property type="project" value="InterPro"/>
</dbReference>
<dbReference type="KEGG" id="apai:APAC_0580"/>
<dbReference type="Proteomes" id="UP000322726">
    <property type="component" value="Chromosome"/>
</dbReference>
<gene>
    <name evidence="1" type="ORF">APAC_0580</name>
</gene>
<dbReference type="OrthoDB" id="9800147at2"/>
<dbReference type="PANTHER" id="PTHR34322">
    <property type="entry name" value="TRANSPOSASE, Y1_TNP DOMAIN-CONTAINING"/>
    <property type="match status" value="1"/>
</dbReference>
<dbReference type="InterPro" id="IPR036515">
    <property type="entry name" value="Transposase_17_sf"/>
</dbReference>
<reference evidence="1" key="2">
    <citation type="submission" date="2019-09" db="EMBL/GenBank/DDBJ databases">
        <title>Taxonomic note: a critical rebuttal of the proposed division of the genus Arcobacter into six genera, emended descriptions of Arcobacter anaerophilus and the genus Arcobacter, and an assessment of genus-level boundaries for Epsilonproteobacteria using in silico genomic comparator tools.</title>
        <authorList>
            <person name="On S.L.W."/>
            <person name="Miller W.G."/>
            <person name="Biggs P."/>
            <person name="Cornelius A."/>
            <person name="Vandamme P."/>
        </authorList>
    </citation>
    <scope>NUCLEOTIDE SEQUENCE [LARGE SCALE GENOMIC DNA]</scope>
    <source>
        <strain evidence="1">LMG 26638</strain>
    </source>
</reference>